<dbReference type="GO" id="GO:0006352">
    <property type="term" value="P:DNA-templated transcription initiation"/>
    <property type="evidence" value="ECO:0007669"/>
    <property type="project" value="InterPro"/>
</dbReference>
<evidence type="ECO:0000256" key="3">
    <source>
        <dbReference type="ARBA" id="ARBA00023125"/>
    </source>
</evidence>
<dbReference type="PRINTS" id="PR00046">
    <property type="entry name" value="SIGMA70FCT"/>
</dbReference>
<dbReference type="InterPro" id="IPR014322">
    <property type="entry name" value="RNA_pol_sigma-B/F/G"/>
</dbReference>
<name>A0A919H4Y4_9ACTN</name>
<dbReference type="Pfam" id="PF04542">
    <property type="entry name" value="Sigma70_r2"/>
    <property type="match status" value="1"/>
</dbReference>
<gene>
    <name evidence="7" type="ORF">Sxan_71840</name>
</gene>
<evidence type="ECO:0000256" key="4">
    <source>
        <dbReference type="ARBA" id="ARBA00023163"/>
    </source>
</evidence>
<evidence type="ECO:0000259" key="6">
    <source>
        <dbReference type="Pfam" id="PF04545"/>
    </source>
</evidence>
<keyword evidence="3" id="KW-0238">DNA-binding</keyword>
<dbReference type="AlphaFoldDB" id="A0A919H4Y4"/>
<proteinExistence type="predicted"/>
<evidence type="ECO:0000313" key="7">
    <source>
        <dbReference type="EMBL" id="GHI89820.1"/>
    </source>
</evidence>
<keyword evidence="4" id="KW-0804">Transcription</keyword>
<keyword evidence="1" id="KW-0805">Transcription regulation</keyword>
<protein>
    <submittedName>
        <fullName evidence="7">RNA polymerase sigma factor</fullName>
    </submittedName>
</protein>
<sequence>MNSIRRRHPHDDNPDTAAAFRRIASLAEGPERSALRQEVVCAWMPMAARLARRFSNGREPLEDLRQVAQLGLIKAVSRFDPDFGTAFEAFAIPTIVGEVKRHFRDNLWAVHVPRRVQELRIQVRAADRELCPPLDGDGPAVSEIAAVTGLTELEVRTGQGALHSFTTLSMEAAHSRAEGEYPLAETLGRADPGFDLVVDREAVRPLLRALPERDRRLLYLRFFCEMKQSRIGEELGMSQMHVSRRLRRICASLRDQVMAEAA</sequence>
<dbReference type="Gene3D" id="1.10.10.10">
    <property type="entry name" value="Winged helix-like DNA-binding domain superfamily/Winged helix DNA-binding domain"/>
    <property type="match status" value="2"/>
</dbReference>
<dbReference type="PANTHER" id="PTHR30385:SF4">
    <property type="entry name" value="RNA POLYMERASE SIGMA-E FACTOR"/>
    <property type="match status" value="1"/>
</dbReference>
<dbReference type="InterPro" id="IPR036388">
    <property type="entry name" value="WH-like_DNA-bd_sf"/>
</dbReference>
<dbReference type="Proteomes" id="UP000600026">
    <property type="component" value="Unassembled WGS sequence"/>
</dbReference>
<dbReference type="InterPro" id="IPR007627">
    <property type="entry name" value="RNA_pol_sigma70_r2"/>
</dbReference>
<dbReference type="PANTHER" id="PTHR30385">
    <property type="entry name" value="SIGMA FACTOR F FLAGELLAR"/>
    <property type="match status" value="1"/>
</dbReference>
<dbReference type="GO" id="GO:0016987">
    <property type="term" value="F:sigma factor activity"/>
    <property type="evidence" value="ECO:0007669"/>
    <property type="project" value="UniProtKB-KW"/>
</dbReference>
<feature type="domain" description="RNA polymerase sigma-70 region 4" evidence="6">
    <location>
        <begin position="206"/>
        <end position="254"/>
    </location>
</feature>
<keyword evidence="8" id="KW-1185">Reference proteome</keyword>
<dbReference type="CDD" id="cd06171">
    <property type="entry name" value="Sigma70_r4"/>
    <property type="match status" value="1"/>
</dbReference>
<dbReference type="InterPro" id="IPR000943">
    <property type="entry name" value="RNA_pol_sigma70"/>
</dbReference>
<evidence type="ECO:0000256" key="1">
    <source>
        <dbReference type="ARBA" id="ARBA00023015"/>
    </source>
</evidence>
<dbReference type="SUPFAM" id="SSF88946">
    <property type="entry name" value="Sigma2 domain of RNA polymerase sigma factors"/>
    <property type="match status" value="1"/>
</dbReference>
<evidence type="ECO:0000256" key="2">
    <source>
        <dbReference type="ARBA" id="ARBA00023082"/>
    </source>
</evidence>
<dbReference type="InterPro" id="IPR007630">
    <property type="entry name" value="RNA_pol_sigma70_r4"/>
</dbReference>
<dbReference type="SUPFAM" id="SSF88659">
    <property type="entry name" value="Sigma3 and sigma4 domains of RNA polymerase sigma factors"/>
    <property type="match status" value="1"/>
</dbReference>
<dbReference type="NCBIfam" id="TIGR02980">
    <property type="entry name" value="SigBFG"/>
    <property type="match status" value="1"/>
</dbReference>
<keyword evidence="2" id="KW-0731">Sigma factor</keyword>
<dbReference type="Gene3D" id="1.20.120.1810">
    <property type="match status" value="1"/>
</dbReference>
<dbReference type="Pfam" id="PF04545">
    <property type="entry name" value="Sigma70_r4"/>
    <property type="match status" value="1"/>
</dbReference>
<evidence type="ECO:0000259" key="5">
    <source>
        <dbReference type="Pfam" id="PF04542"/>
    </source>
</evidence>
<evidence type="ECO:0000313" key="8">
    <source>
        <dbReference type="Proteomes" id="UP000600026"/>
    </source>
</evidence>
<accession>A0A919H4Y4</accession>
<feature type="domain" description="RNA polymerase sigma-70 region 2" evidence="5">
    <location>
        <begin position="43"/>
        <end position="107"/>
    </location>
</feature>
<dbReference type="GO" id="GO:0003677">
    <property type="term" value="F:DNA binding"/>
    <property type="evidence" value="ECO:0007669"/>
    <property type="project" value="UniProtKB-KW"/>
</dbReference>
<dbReference type="InterPro" id="IPR013325">
    <property type="entry name" value="RNA_pol_sigma_r2"/>
</dbReference>
<dbReference type="InterPro" id="IPR014284">
    <property type="entry name" value="RNA_pol_sigma-70_dom"/>
</dbReference>
<dbReference type="NCBIfam" id="TIGR02937">
    <property type="entry name" value="sigma70-ECF"/>
    <property type="match status" value="1"/>
</dbReference>
<organism evidence="7 8">
    <name type="scientific">Streptomyces xanthophaeus</name>
    <dbReference type="NCBI Taxonomy" id="67385"/>
    <lineage>
        <taxon>Bacteria</taxon>
        <taxon>Bacillati</taxon>
        <taxon>Actinomycetota</taxon>
        <taxon>Actinomycetes</taxon>
        <taxon>Kitasatosporales</taxon>
        <taxon>Streptomycetaceae</taxon>
        <taxon>Streptomyces</taxon>
    </lineage>
</organism>
<comment type="caution">
    <text evidence="7">The sequence shown here is derived from an EMBL/GenBank/DDBJ whole genome shotgun (WGS) entry which is preliminary data.</text>
</comment>
<dbReference type="OrthoDB" id="9804285at2"/>
<dbReference type="EMBL" id="BNEE01000006">
    <property type="protein sequence ID" value="GHI89820.1"/>
    <property type="molecule type" value="Genomic_DNA"/>
</dbReference>
<reference evidence="7" key="1">
    <citation type="submission" date="2020-09" db="EMBL/GenBank/DDBJ databases">
        <title>Whole genome shotgun sequence of Streptomyces xanthophaeus NBRC 12829.</title>
        <authorList>
            <person name="Komaki H."/>
            <person name="Tamura T."/>
        </authorList>
    </citation>
    <scope>NUCLEOTIDE SEQUENCE</scope>
    <source>
        <strain evidence="7">NBRC 12829</strain>
    </source>
</reference>
<dbReference type="InterPro" id="IPR013324">
    <property type="entry name" value="RNA_pol_sigma_r3/r4-like"/>
</dbReference>